<dbReference type="AlphaFoldDB" id="A0A512C0W0"/>
<keyword evidence="3" id="KW-1185">Reference proteome</keyword>
<evidence type="ECO:0000313" key="3">
    <source>
        <dbReference type="Proteomes" id="UP000321085"/>
    </source>
</evidence>
<proteinExistence type="predicted"/>
<feature type="region of interest" description="Disordered" evidence="1">
    <location>
        <begin position="1"/>
        <end position="26"/>
    </location>
</feature>
<evidence type="ECO:0000256" key="1">
    <source>
        <dbReference type="SAM" id="MobiDB-lite"/>
    </source>
</evidence>
<name>A0A512C0W0_9HYPH</name>
<dbReference type="Proteomes" id="UP000321085">
    <property type="component" value="Unassembled WGS sequence"/>
</dbReference>
<evidence type="ECO:0000313" key="2">
    <source>
        <dbReference type="EMBL" id="GEO17687.1"/>
    </source>
</evidence>
<sequence length="94" mass="10198">MRGGRGIGGKSVSGVPAKAEEANNTKAHATKVLDRLGLRKVCPSVPFKFIELLMTSVAWEPLRWKGATWVATVHTLRRQSALLISESTSLGECH</sequence>
<accession>A0A512C0W0</accession>
<feature type="compositionally biased region" description="Gly residues" evidence="1">
    <location>
        <begin position="1"/>
        <end position="11"/>
    </location>
</feature>
<reference evidence="2 3" key="1">
    <citation type="submission" date="2019-07" db="EMBL/GenBank/DDBJ databases">
        <title>Whole genome shotgun sequence of Microvirga aerophila NBRC 106136.</title>
        <authorList>
            <person name="Hosoyama A."/>
            <person name="Uohara A."/>
            <person name="Ohji S."/>
            <person name="Ichikawa N."/>
        </authorList>
    </citation>
    <scope>NUCLEOTIDE SEQUENCE [LARGE SCALE GENOMIC DNA]</scope>
    <source>
        <strain evidence="2 3">NBRC 106136</strain>
    </source>
</reference>
<protein>
    <submittedName>
        <fullName evidence="2">Uncharacterized protein</fullName>
    </submittedName>
</protein>
<organism evidence="2 3">
    <name type="scientific">Microvirga aerophila</name>
    <dbReference type="NCBI Taxonomy" id="670291"/>
    <lineage>
        <taxon>Bacteria</taxon>
        <taxon>Pseudomonadati</taxon>
        <taxon>Pseudomonadota</taxon>
        <taxon>Alphaproteobacteria</taxon>
        <taxon>Hyphomicrobiales</taxon>
        <taxon>Methylobacteriaceae</taxon>
        <taxon>Microvirga</taxon>
    </lineage>
</organism>
<gene>
    <name evidence="2" type="ORF">MAE02_53830</name>
</gene>
<comment type="caution">
    <text evidence="2">The sequence shown here is derived from an EMBL/GenBank/DDBJ whole genome shotgun (WGS) entry which is preliminary data.</text>
</comment>
<dbReference type="EMBL" id="BJYU01000118">
    <property type="protein sequence ID" value="GEO17687.1"/>
    <property type="molecule type" value="Genomic_DNA"/>
</dbReference>